<evidence type="ECO:0000256" key="3">
    <source>
        <dbReference type="ARBA" id="ARBA00022537"/>
    </source>
</evidence>
<dbReference type="SUPFAM" id="SSF48403">
    <property type="entry name" value="Ankyrin repeat"/>
    <property type="match status" value="2"/>
</dbReference>
<dbReference type="Proteomes" id="UP000759131">
    <property type="component" value="Unassembled WGS sequence"/>
</dbReference>
<keyword evidence="5" id="KW-0800">Toxin</keyword>
<evidence type="ECO:0000256" key="1">
    <source>
        <dbReference type="ARBA" id="ARBA00004175"/>
    </source>
</evidence>
<name>A0A7R9Q942_9ACAR</name>
<dbReference type="AlphaFoldDB" id="A0A7R9Q942"/>
<keyword evidence="5" id="KW-0638">Presynaptic neurotoxin</keyword>
<keyword evidence="6 8" id="KW-0040">ANK repeat</keyword>
<sequence>MGSFVSHLFGSNTNIKTISHLFNSYPTGYICDTTKQIVSALLVELNNNYSNDANHINWNYIHETYLQLIPRGENLLLVIDCNGYNILQRAVSLKSVELTKWLLNYGCDCNRGTCSLPLHIATLNGPIEIVELLVKFGARVDCEARMCYPGPHSQNCELGRRSGLLWNGGSQHSAANDRLQSADYYAIDGDQASILEYVMVRCEDNWLPWQCQKKPLLHSAFERGAWNCVNYLISERPDEINQLYDEYFPIHQAVLQDIRFLELLIQCNADLTQRTSTQQLTVLHVLLLLGKKSSNETLATLKLLFERGCRPLVNEPDSLGNTPLHALIVRYSLEESQYNSPSHNGSEQTLRWTTWDMLHIFRFILQQGVIQSINRKGNSALCCVLRHVKDWEFRFELLYMLLQYGADPNCVGRDGSVPLILCFTPLLNKGLLHLLSHSKKVSYLNCVRILCKYGANPNCSYYRNTLTPLHVLVFSASEYMSLTNCDKPAAFAFIRQVLTVLLQHKLDPNVDFSQRNQHILLALLDLVQNARMPSDLDYVHDLSQTLMKFGANPDVKCSTEPTICHSQSSVFLKRSSDHVIFYYIHYLLRKEELLIDDKSVEQHFSKLILLYYHTMSHNELYSCLQQLNKELL</sequence>
<keyword evidence="7" id="KW-1053">Target membrane</keyword>
<keyword evidence="2" id="KW-0268">Exocytosis</keyword>
<reference evidence="9" key="1">
    <citation type="submission" date="2020-11" db="EMBL/GenBank/DDBJ databases">
        <authorList>
            <person name="Tran Van P."/>
        </authorList>
    </citation>
    <scope>NUCLEOTIDE SEQUENCE</scope>
</reference>
<dbReference type="EMBL" id="OC874014">
    <property type="protein sequence ID" value="CAD7637196.1"/>
    <property type="molecule type" value="Genomic_DNA"/>
</dbReference>
<proteinExistence type="predicted"/>
<keyword evidence="10" id="KW-1185">Reference proteome</keyword>
<evidence type="ECO:0000313" key="9">
    <source>
        <dbReference type="EMBL" id="CAD7637196.1"/>
    </source>
</evidence>
<gene>
    <name evidence="9" type="ORF">OSB1V03_LOCUS16890</name>
</gene>
<evidence type="ECO:0000256" key="6">
    <source>
        <dbReference type="ARBA" id="ARBA00023043"/>
    </source>
</evidence>
<keyword evidence="5" id="KW-0528">Neurotoxin</keyword>
<evidence type="ECO:0000256" key="7">
    <source>
        <dbReference type="ARBA" id="ARBA00023298"/>
    </source>
</evidence>
<dbReference type="SMART" id="SM00248">
    <property type="entry name" value="ANK"/>
    <property type="match status" value="7"/>
</dbReference>
<evidence type="ECO:0000256" key="8">
    <source>
        <dbReference type="PROSITE-ProRule" id="PRU00023"/>
    </source>
</evidence>
<dbReference type="Pfam" id="PF12796">
    <property type="entry name" value="Ank_2"/>
    <property type="match status" value="1"/>
</dbReference>
<evidence type="ECO:0000256" key="4">
    <source>
        <dbReference type="ARBA" id="ARBA00022737"/>
    </source>
</evidence>
<dbReference type="EMBL" id="CAJPIZ010019439">
    <property type="protein sequence ID" value="CAG2116935.1"/>
    <property type="molecule type" value="Genomic_DNA"/>
</dbReference>
<feature type="non-terminal residue" evidence="9">
    <location>
        <position position="1"/>
    </location>
</feature>
<keyword evidence="4" id="KW-0677">Repeat</keyword>
<dbReference type="GO" id="GO:0006887">
    <property type="term" value="P:exocytosis"/>
    <property type="evidence" value="ECO:0007669"/>
    <property type="project" value="UniProtKB-KW"/>
</dbReference>
<evidence type="ECO:0000256" key="5">
    <source>
        <dbReference type="ARBA" id="ARBA00023028"/>
    </source>
</evidence>
<dbReference type="InterPro" id="IPR051165">
    <property type="entry name" value="Multifunctional_ANK_Repeat"/>
</dbReference>
<dbReference type="GO" id="GO:0044218">
    <property type="term" value="C:other organism cell membrane"/>
    <property type="evidence" value="ECO:0007669"/>
    <property type="project" value="UniProtKB-KW"/>
</dbReference>
<dbReference type="PANTHER" id="PTHR24123">
    <property type="entry name" value="ANKYRIN REPEAT-CONTAINING"/>
    <property type="match status" value="1"/>
</dbReference>
<comment type="subcellular location">
    <subcellularLocation>
        <location evidence="1">Target cell membrane</location>
    </subcellularLocation>
</comment>
<dbReference type="InterPro" id="IPR002110">
    <property type="entry name" value="Ankyrin_rpt"/>
</dbReference>
<dbReference type="OrthoDB" id="3246549at2759"/>
<dbReference type="PANTHER" id="PTHR24123:SF33">
    <property type="entry name" value="PROTEIN HOS4"/>
    <property type="match status" value="1"/>
</dbReference>
<keyword evidence="7" id="KW-0472">Membrane</keyword>
<dbReference type="InterPro" id="IPR036770">
    <property type="entry name" value="Ankyrin_rpt-contain_sf"/>
</dbReference>
<dbReference type="PROSITE" id="PS50297">
    <property type="entry name" value="ANK_REP_REGION"/>
    <property type="match status" value="1"/>
</dbReference>
<protein>
    <submittedName>
        <fullName evidence="9">Uncharacterized protein</fullName>
    </submittedName>
</protein>
<dbReference type="PROSITE" id="PS50088">
    <property type="entry name" value="ANK_REPEAT"/>
    <property type="match status" value="1"/>
</dbReference>
<evidence type="ECO:0000256" key="2">
    <source>
        <dbReference type="ARBA" id="ARBA00022483"/>
    </source>
</evidence>
<evidence type="ECO:0000313" key="10">
    <source>
        <dbReference type="Proteomes" id="UP000759131"/>
    </source>
</evidence>
<dbReference type="GO" id="GO:0044231">
    <property type="term" value="C:host cell presynaptic membrane"/>
    <property type="evidence" value="ECO:0007669"/>
    <property type="project" value="UniProtKB-KW"/>
</dbReference>
<dbReference type="Gene3D" id="1.25.40.20">
    <property type="entry name" value="Ankyrin repeat-containing domain"/>
    <property type="match status" value="2"/>
</dbReference>
<feature type="repeat" description="ANK" evidence="8">
    <location>
        <begin position="117"/>
        <end position="145"/>
    </location>
</feature>
<accession>A0A7R9Q942</accession>
<organism evidence="9">
    <name type="scientific">Medioppia subpectinata</name>
    <dbReference type="NCBI Taxonomy" id="1979941"/>
    <lineage>
        <taxon>Eukaryota</taxon>
        <taxon>Metazoa</taxon>
        <taxon>Ecdysozoa</taxon>
        <taxon>Arthropoda</taxon>
        <taxon>Chelicerata</taxon>
        <taxon>Arachnida</taxon>
        <taxon>Acari</taxon>
        <taxon>Acariformes</taxon>
        <taxon>Sarcoptiformes</taxon>
        <taxon>Oribatida</taxon>
        <taxon>Brachypylina</taxon>
        <taxon>Oppioidea</taxon>
        <taxon>Oppiidae</taxon>
        <taxon>Medioppia</taxon>
    </lineage>
</organism>
<keyword evidence="3" id="KW-1052">Target cell membrane</keyword>